<name>A0ABV1M7V6_9NEIS</name>
<dbReference type="Proteomes" id="UP001433638">
    <property type="component" value="Unassembled WGS sequence"/>
</dbReference>
<evidence type="ECO:0000256" key="9">
    <source>
        <dbReference type="ARBA" id="ARBA00023139"/>
    </source>
</evidence>
<comment type="similarity">
    <text evidence="2 13">Belongs to the LolB family.</text>
</comment>
<evidence type="ECO:0000256" key="3">
    <source>
        <dbReference type="ARBA" id="ARBA00011245"/>
    </source>
</evidence>
<accession>A0ABV1M7V6</accession>
<comment type="subcellular location">
    <subcellularLocation>
        <location evidence="1 13">Cell outer membrane</location>
        <topology evidence="1 13">Lipid-anchor</topology>
    </subcellularLocation>
</comment>
<evidence type="ECO:0000256" key="10">
    <source>
        <dbReference type="ARBA" id="ARBA00023186"/>
    </source>
</evidence>
<keyword evidence="7 13" id="KW-0653">Protein transport</keyword>
<evidence type="ECO:0000313" key="16">
    <source>
        <dbReference type="Proteomes" id="UP001433638"/>
    </source>
</evidence>
<keyword evidence="12 13" id="KW-0449">Lipoprotein</keyword>
<evidence type="ECO:0000256" key="6">
    <source>
        <dbReference type="ARBA" id="ARBA00022729"/>
    </source>
</evidence>
<evidence type="ECO:0000256" key="1">
    <source>
        <dbReference type="ARBA" id="ARBA00004459"/>
    </source>
</evidence>
<keyword evidence="9 13" id="KW-0564">Palmitate</keyword>
<keyword evidence="11 13" id="KW-0998">Cell outer membrane</keyword>
<evidence type="ECO:0000256" key="12">
    <source>
        <dbReference type="ARBA" id="ARBA00023288"/>
    </source>
</evidence>
<dbReference type="NCBIfam" id="TIGR00548">
    <property type="entry name" value="lolB"/>
    <property type="match status" value="1"/>
</dbReference>
<evidence type="ECO:0000256" key="13">
    <source>
        <dbReference type="HAMAP-Rule" id="MF_00233"/>
    </source>
</evidence>
<feature type="chain" id="PRO_5045650037" description="Outer-membrane lipoprotein LolB" evidence="14">
    <location>
        <begin position="26"/>
        <end position="193"/>
    </location>
</feature>
<comment type="function">
    <text evidence="13">Plays a critical role in the incorporation of lipoproteins in the outer membrane after they are released by the LolA protein.</text>
</comment>
<organism evidence="15 16">
    <name type="scientific">Vogesella oryzagri</name>
    <dbReference type="NCBI Taxonomy" id="3160864"/>
    <lineage>
        <taxon>Bacteria</taxon>
        <taxon>Pseudomonadati</taxon>
        <taxon>Pseudomonadota</taxon>
        <taxon>Betaproteobacteria</taxon>
        <taxon>Neisseriales</taxon>
        <taxon>Chromobacteriaceae</taxon>
        <taxon>Vogesella</taxon>
    </lineage>
</organism>
<evidence type="ECO:0000256" key="14">
    <source>
        <dbReference type="SAM" id="SignalP"/>
    </source>
</evidence>
<reference evidence="15" key="1">
    <citation type="submission" date="2024-06" db="EMBL/GenBank/DDBJ databases">
        <title>Genome sequence of Vogesella sp. MAHUQ-64.</title>
        <authorList>
            <person name="Huq M.A."/>
        </authorList>
    </citation>
    <scope>NUCLEOTIDE SEQUENCE</scope>
    <source>
        <strain evidence="15">MAHUQ-64</strain>
    </source>
</reference>
<dbReference type="HAMAP" id="MF_00233">
    <property type="entry name" value="LolB"/>
    <property type="match status" value="1"/>
</dbReference>
<evidence type="ECO:0000256" key="4">
    <source>
        <dbReference type="ARBA" id="ARBA00016202"/>
    </source>
</evidence>
<proteinExistence type="inferred from homology"/>
<evidence type="ECO:0000256" key="8">
    <source>
        <dbReference type="ARBA" id="ARBA00023136"/>
    </source>
</evidence>
<dbReference type="RefSeq" id="WP_349590379.1">
    <property type="nucleotide sequence ID" value="NZ_JBEFLD010000010.1"/>
</dbReference>
<evidence type="ECO:0000256" key="5">
    <source>
        <dbReference type="ARBA" id="ARBA00022448"/>
    </source>
</evidence>
<evidence type="ECO:0000313" key="15">
    <source>
        <dbReference type="EMBL" id="MEQ6292298.1"/>
    </source>
</evidence>
<dbReference type="EMBL" id="JBEFLD010000010">
    <property type="protein sequence ID" value="MEQ6292298.1"/>
    <property type="molecule type" value="Genomic_DNA"/>
</dbReference>
<comment type="caution">
    <text evidence="15">The sequence shown here is derived from an EMBL/GenBank/DDBJ whole genome shotgun (WGS) entry which is preliminary data.</text>
</comment>
<keyword evidence="8 13" id="KW-0472">Membrane</keyword>
<evidence type="ECO:0000256" key="7">
    <source>
        <dbReference type="ARBA" id="ARBA00022927"/>
    </source>
</evidence>
<sequence>MTLSRWLASACLLLLAACATTPEIAQPMPAPAANVVDSPFSVSGRLAVNYQGKGHVANFDWQHTAGSDQLNVKTPIGTTVARLARDADGVRLVADGQERQAADVESLTEATLGWPLPLSNLAWWARGLAAPGIPAAQAADGRLQQQGWLIRNLKDAATSQPRRLELERDGLSIRLVFSAWRATDASSPLSTQP</sequence>
<keyword evidence="10 13" id="KW-0143">Chaperone</keyword>
<dbReference type="InterPro" id="IPR004565">
    <property type="entry name" value="OM_lipoprot_LolB"/>
</dbReference>
<evidence type="ECO:0000256" key="11">
    <source>
        <dbReference type="ARBA" id="ARBA00023237"/>
    </source>
</evidence>
<feature type="signal peptide" evidence="14">
    <location>
        <begin position="1"/>
        <end position="25"/>
    </location>
</feature>
<protein>
    <recommendedName>
        <fullName evidence="4 13">Outer-membrane lipoprotein LolB</fullName>
    </recommendedName>
</protein>
<evidence type="ECO:0000256" key="2">
    <source>
        <dbReference type="ARBA" id="ARBA00009696"/>
    </source>
</evidence>
<dbReference type="SUPFAM" id="SSF89392">
    <property type="entry name" value="Prokaryotic lipoproteins and lipoprotein localization factors"/>
    <property type="match status" value="1"/>
</dbReference>
<dbReference type="CDD" id="cd16326">
    <property type="entry name" value="LolB"/>
    <property type="match status" value="1"/>
</dbReference>
<keyword evidence="16" id="KW-1185">Reference proteome</keyword>
<gene>
    <name evidence="13 15" type="primary">lolB</name>
    <name evidence="15" type="ORF">ABNW52_16920</name>
</gene>
<dbReference type="Pfam" id="PF03550">
    <property type="entry name" value="LolB"/>
    <property type="match status" value="1"/>
</dbReference>
<keyword evidence="6 13" id="KW-0732">Signal</keyword>
<dbReference type="PROSITE" id="PS51257">
    <property type="entry name" value="PROKAR_LIPOPROTEIN"/>
    <property type="match status" value="1"/>
</dbReference>
<dbReference type="Gene3D" id="2.50.20.10">
    <property type="entry name" value="Lipoprotein localisation LolA/LolB/LppX"/>
    <property type="match status" value="1"/>
</dbReference>
<comment type="subunit">
    <text evidence="3 13">Monomer.</text>
</comment>
<keyword evidence="5 13" id="KW-0813">Transport</keyword>
<dbReference type="InterPro" id="IPR029046">
    <property type="entry name" value="LolA/LolB/LppX"/>
</dbReference>